<dbReference type="SUPFAM" id="SSF47789">
    <property type="entry name" value="C-terminal domain of RNA polymerase alpha subunit"/>
    <property type="match status" value="1"/>
</dbReference>
<accession>A0AAU0UJE6</accession>
<name>A0AAU0UJE6_9FIRM</name>
<reference evidence="1 2" key="1">
    <citation type="submission" date="2023-04" db="EMBL/GenBank/DDBJ databases">
        <authorList>
            <person name="Hsu D."/>
        </authorList>
    </citation>
    <scope>NUCLEOTIDE SEQUENCE [LARGE SCALE GENOMIC DNA]</scope>
    <source>
        <strain evidence="1 2">MK1</strain>
    </source>
</reference>
<organism evidence="1 2">
    <name type="scientific">Metallumcola ferriviriculae</name>
    <dbReference type="NCBI Taxonomy" id="3039180"/>
    <lineage>
        <taxon>Bacteria</taxon>
        <taxon>Bacillati</taxon>
        <taxon>Bacillota</taxon>
        <taxon>Clostridia</taxon>
        <taxon>Neomoorellales</taxon>
        <taxon>Desulfitibacteraceae</taxon>
        <taxon>Metallumcola</taxon>
    </lineage>
</organism>
<evidence type="ECO:0000313" key="1">
    <source>
        <dbReference type="EMBL" id="WRO20733.1"/>
    </source>
</evidence>
<dbReference type="Proteomes" id="UP001329915">
    <property type="component" value="Chromosome"/>
</dbReference>
<dbReference type="InterPro" id="IPR056955">
    <property type="entry name" value="ORC-CDC6-like"/>
</dbReference>
<dbReference type="AlphaFoldDB" id="A0AAU0UJE6"/>
<dbReference type="InterPro" id="IPR027417">
    <property type="entry name" value="P-loop_NTPase"/>
</dbReference>
<dbReference type="Gene3D" id="3.40.50.300">
    <property type="entry name" value="P-loop containing nucleotide triphosphate hydrolases"/>
    <property type="match status" value="1"/>
</dbReference>
<sequence length="555" mass="64294">MSNVMLDDFIFRTEDIKEEELLDLYVESKMDRENINFIKTKAPLLLVGSRGTGKTMLLRVAEKELDDSFEQERVLCVLVSFKKAIFLEAVEDPQYFRQWMIAKILFTLKRKIEKKGLMLSEPGIFARYFDIGAGQDETLTDRLGGFIKVLEQSSRKRDFDVKNEIRKIMNYDTEDIEILNEVDYLHALVEDLCQVLNIDRLIFLFDEACHNFIPSQQRQFFTLFRDLRSSLISCKAAVYPGITSYGTFQQFHDASVRKVERDLQEPGFVPLMREIVRNQVSDEIYKKLEQQGELFDCLIYAATGNPRLLLKSIYLSTSKSFNSNNVNNTLKEFYRTNIWNEHTKLGEIYRGHKSLVDWGRDFIEKVVLVDTNEKNESRINEGRTQQTIYFAIHRDAPEAVKHAIRILEYSGIVSIETEGTRVRGKVFDRYQINIGIILSTVKTPTLLARNLIQGLSVKLYTDYGMNSPHYQGITHFSEDQVNFNDVIEHVLRISVEGLDITEFQCQRIKEAGFKTLGDILEGSEDNLQKAVNIGPKRARRIWNVAYNATMEYFSG</sequence>
<proteinExistence type="predicted"/>
<evidence type="ECO:0000313" key="2">
    <source>
        <dbReference type="Proteomes" id="UP001329915"/>
    </source>
</evidence>
<keyword evidence="2" id="KW-1185">Reference proteome</keyword>
<gene>
    <name evidence="1" type="ORF">MFMK1_000522</name>
</gene>
<dbReference type="RefSeq" id="WP_366923616.1">
    <property type="nucleotide sequence ID" value="NZ_CP121694.1"/>
</dbReference>
<dbReference type="Pfam" id="PF24389">
    <property type="entry name" value="ORC-CDC6-like"/>
    <property type="match status" value="1"/>
</dbReference>
<dbReference type="SUPFAM" id="SSF52540">
    <property type="entry name" value="P-loop containing nucleoside triphosphate hydrolases"/>
    <property type="match status" value="1"/>
</dbReference>
<protein>
    <submittedName>
        <fullName evidence="1">Helix-hairpin-helix domain-containing protein</fullName>
    </submittedName>
</protein>
<dbReference type="EMBL" id="CP121694">
    <property type="protein sequence ID" value="WRO20733.1"/>
    <property type="molecule type" value="Genomic_DNA"/>
</dbReference>
<dbReference type="Gene3D" id="1.10.150.20">
    <property type="entry name" value="5' to 3' exonuclease, C-terminal subdomain"/>
    <property type="match status" value="1"/>
</dbReference>
<dbReference type="KEGG" id="dbc:MFMK1_000522"/>